<dbReference type="GO" id="GO:0045944">
    <property type="term" value="P:positive regulation of transcription by RNA polymerase II"/>
    <property type="evidence" value="ECO:0007669"/>
    <property type="project" value="TreeGrafter"/>
</dbReference>
<feature type="domain" description="Zn(2)-C6 fungal-type" evidence="6">
    <location>
        <begin position="13"/>
        <end position="43"/>
    </location>
</feature>
<protein>
    <recommendedName>
        <fullName evidence="6">Zn(2)-C6 fungal-type domain-containing protein</fullName>
    </recommendedName>
</protein>
<evidence type="ECO:0000256" key="2">
    <source>
        <dbReference type="ARBA" id="ARBA00023015"/>
    </source>
</evidence>
<dbReference type="OMA" id="KVCDFCK"/>
<dbReference type="SMART" id="SM00906">
    <property type="entry name" value="Fungal_trans"/>
    <property type="match status" value="1"/>
</dbReference>
<dbReference type="PANTHER" id="PTHR31069">
    <property type="entry name" value="OLEATE-ACTIVATED TRANSCRIPTION FACTOR 1-RELATED"/>
    <property type="match status" value="1"/>
</dbReference>
<evidence type="ECO:0000313" key="8">
    <source>
        <dbReference type="Proteomes" id="UP000007703"/>
    </source>
</evidence>
<keyword evidence="5" id="KW-0539">Nucleus</keyword>
<dbReference type="SUPFAM" id="SSF57701">
    <property type="entry name" value="Zn2/Cys6 DNA-binding domain"/>
    <property type="match status" value="1"/>
</dbReference>
<proteinExistence type="predicted"/>
<dbReference type="GO" id="GO:0006351">
    <property type="term" value="P:DNA-templated transcription"/>
    <property type="evidence" value="ECO:0007669"/>
    <property type="project" value="InterPro"/>
</dbReference>
<dbReference type="AlphaFoldDB" id="C4Y793"/>
<dbReference type="InterPro" id="IPR050675">
    <property type="entry name" value="OAF3"/>
</dbReference>
<gene>
    <name evidence="7" type="ORF">CLUG_04027</name>
</gene>
<organism evidence="7 8">
    <name type="scientific">Clavispora lusitaniae (strain ATCC 42720)</name>
    <name type="common">Yeast</name>
    <name type="synonym">Candida lusitaniae</name>
    <dbReference type="NCBI Taxonomy" id="306902"/>
    <lineage>
        <taxon>Eukaryota</taxon>
        <taxon>Fungi</taxon>
        <taxon>Dikarya</taxon>
        <taxon>Ascomycota</taxon>
        <taxon>Saccharomycotina</taxon>
        <taxon>Pichiomycetes</taxon>
        <taxon>Metschnikowiaceae</taxon>
        <taxon>Clavispora</taxon>
    </lineage>
</organism>
<dbReference type="PROSITE" id="PS00463">
    <property type="entry name" value="ZN2_CY6_FUNGAL_1"/>
    <property type="match status" value="1"/>
</dbReference>
<reference evidence="7 8" key="1">
    <citation type="journal article" date="2009" name="Nature">
        <title>Evolution of pathogenicity and sexual reproduction in eight Candida genomes.</title>
        <authorList>
            <person name="Butler G."/>
            <person name="Rasmussen M.D."/>
            <person name="Lin M.F."/>
            <person name="Santos M.A."/>
            <person name="Sakthikumar S."/>
            <person name="Munro C.A."/>
            <person name="Rheinbay E."/>
            <person name="Grabherr M."/>
            <person name="Forche A."/>
            <person name="Reedy J.L."/>
            <person name="Agrafioti I."/>
            <person name="Arnaud M.B."/>
            <person name="Bates S."/>
            <person name="Brown A.J."/>
            <person name="Brunke S."/>
            <person name="Costanzo M.C."/>
            <person name="Fitzpatrick D.A."/>
            <person name="de Groot P.W."/>
            <person name="Harris D."/>
            <person name="Hoyer L.L."/>
            <person name="Hube B."/>
            <person name="Klis F.M."/>
            <person name="Kodira C."/>
            <person name="Lennard N."/>
            <person name="Logue M.E."/>
            <person name="Martin R."/>
            <person name="Neiman A.M."/>
            <person name="Nikolaou E."/>
            <person name="Quail M.A."/>
            <person name="Quinn J."/>
            <person name="Santos M.C."/>
            <person name="Schmitzberger F.F."/>
            <person name="Sherlock G."/>
            <person name="Shah P."/>
            <person name="Silverstein K.A."/>
            <person name="Skrzypek M.S."/>
            <person name="Soll D."/>
            <person name="Staggs R."/>
            <person name="Stansfield I."/>
            <person name="Stumpf M.P."/>
            <person name="Sudbery P.E."/>
            <person name="Srikantha T."/>
            <person name="Zeng Q."/>
            <person name="Berman J."/>
            <person name="Berriman M."/>
            <person name="Heitman J."/>
            <person name="Gow N.A."/>
            <person name="Lorenz M.C."/>
            <person name="Birren B.W."/>
            <person name="Kellis M."/>
            <person name="Cuomo C.A."/>
        </authorList>
    </citation>
    <scope>NUCLEOTIDE SEQUENCE [LARGE SCALE GENOMIC DNA]</scope>
    <source>
        <strain evidence="7 8">ATCC 42720</strain>
    </source>
</reference>
<dbReference type="Pfam" id="PF00172">
    <property type="entry name" value="Zn_clus"/>
    <property type="match status" value="1"/>
</dbReference>
<dbReference type="STRING" id="306902.C4Y793"/>
<keyword evidence="3" id="KW-0238">DNA-binding</keyword>
<dbReference type="OrthoDB" id="5069333at2759"/>
<dbReference type="HOGENOM" id="CLU_005934_0_0_1"/>
<dbReference type="InterPro" id="IPR001138">
    <property type="entry name" value="Zn2Cys6_DnaBD"/>
</dbReference>
<evidence type="ECO:0000256" key="1">
    <source>
        <dbReference type="ARBA" id="ARBA00022723"/>
    </source>
</evidence>
<dbReference type="GeneID" id="8496730"/>
<dbReference type="SMART" id="SM00066">
    <property type="entry name" value="GAL4"/>
    <property type="match status" value="1"/>
</dbReference>
<dbReference type="Proteomes" id="UP000007703">
    <property type="component" value="Unassembled WGS sequence"/>
</dbReference>
<dbReference type="CDD" id="cd00067">
    <property type="entry name" value="GAL4"/>
    <property type="match status" value="1"/>
</dbReference>
<dbReference type="InterPro" id="IPR007219">
    <property type="entry name" value="XnlR_reg_dom"/>
</dbReference>
<evidence type="ECO:0000256" key="5">
    <source>
        <dbReference type="ARBA" id="ARBA00023242"/>
    </source>
</evidence>
<dbReference type="GO" id="GO:0000981">
    <property type="term" value="F:DNA-binding transcription factor activity, RNA polymerase II-specific"/>
    <property type="evidence" value="ECO:0007669"/>
    <property type="project" value="InterPro"/>
</dbReference>
<dbReference type="PANTHER" id="PTHR31069:SF12">
    <property type="entry name" value="TRANSCRIPTION FACTOR DOMAIN-CONTAINING PROTEIN"/>
    <property type="match status" value="1"/>
</dbReference>
<dbReference type="VEuPathDB" id="FungiDB:CLUG_04027"/>
<dbReference type="CDD" id="cd12148">
    <property type="entry name" value="fungal_TF_MHR"/>
    <property type="match status" value="1"/>
</dbReference>
<evidence type="ECO:0000256" key="3">
    <source>
        <dbReference type="ARBA" id="ARBA00023125"/>
    </source>
</evidence>
<dbReference type="InterPro" id="IPR036864">
    <property type="entry name" value="Zn2-C6_fun-type_DNA-bd_sf"/>
</dbReference>
<dbReference type="Pfam" id="PF04082">
    <property type="entry name" value="Fungal_trans"/>
    <property type="match status" value="1"/>
</dbReference>
<dbReference type="PROSITE" id="PS50048">
    <property type="entry name" value="ZN2_CY6_FUNGAL_2"/>
    <property type="match status" value="1"/>
</dbReference>
<sequence>MSQPRRRNRNTFVCTFCKRRKVRCDKGSPCSTCVKYANPVCEYSKDLLPYSRTSVSDGSAGNSTLNAASRSVSDPVMAVSSANGQFSPGSYAVRDPYSSSSSAHSGSLALENGSTLAIPAVHSELELLKQKISLLEKSVVLPPTDPIVDAALWRGSGDASGDDLHFLRGRNPFIPRKEIFSFHGPGAPFLNIKGKASRFYAPLTWISLVSTDSLLRHVFTYHLKHFHRYHTFTFDHNSSSKPSEVLFVNKFAHESSIAHDMGYRPKQEDQPKYIQKYHEKAKLVGLTVYDGDIPNDMDMVEKLLLFIPSRKVLWMLIDRFFARVYVYFPFLDQTDFELQIARLLGSDSREHEKITKIYTTQKMDTIYMGLLIIVLRFGYLSLFKNSEALNEARLYPQESTKEAEEVSFLMSNPIPMDSVDLAQMSLHQFGFLRYSNLRILQLCLYLKLYYIYAPENCDSADDTNAKANTAMLVNTALSLGLHREPDRYGQRARDEKTDHLCRKIWYFLLNLDITESISTGLAPCTNRDYFDTSPPYYEPGNENVRDTEVESNAVKILRRFDKFYDPLHQVVSKVAKVGNQMNVACFCKLLDKLEAEYLNDLKPEIFEQTELTPVDAAAAIESKTYMQMNFFILCVSFHFFNFYERLGDLNLAYFYLKKVLNVALNIVLPFYDGYAEKSSVWFRDSTDIAFAPTLQTLTHKCLIVLLAVSMRCRFSMLECETSHNHERSLLCDSGYKRRYDLLNEVHDLSCACLNYFLDICSTLSNRYYYSWRCLKAQRKMKKIRENPEFYLSWCKGKETRMAFNNDILEDMVALMKHSLDKVQSKDSLKFRVDTPSSDIRDIFSNGGGTPSGSIPLVTDPEVDDWWMQMLSVKPFLGKPVLYNSQPPPQHIASGNVDYNLNLDDFNIIFDSYQGEYKPT</sequence>
<dbReference type="GO" id="GO:0005634">
    <property type="term" value="C:nucleus"/>
    <property type="evidence" value="ECO:0007669"/>
    <property type="project" value="TreeGrafter"/>
</dbReference>
<dbReference type="KEGG" id="clu:CLUG_04027"/>
<dbReference type="GO" id="GO:0008270">
    <property type="term" value="F:zinc ion binding"/>
    <property type="evidence" value="ECO:0007669"/>
    <property type="project" value="InterPro"/>
</dbReference>
<dbReference type="EMBL" id="CH408079">
    <property type="protein sequence ID" value="EEQ39899.1"/>
    <property type="molecule type" value="Genomic_DNA"/>
</dbReference>
<evidence type="ECO:0000256" key="4">
    <source>
        <dbReference type="ARBA" id="ARBA00023163"/>
    </source>
</evidence>
<dbReference type="GO" id="GO:0000978">
    <property type="term" value="F:RNA polymerase II cis-regulatory region sequence-specific DNA binding"/>
    <property type="evidence" value="ECO:0007669"/>
    <property type="project" value="TreeGrafter"/>
</dbReference>
<keyword evidence="4" id="KW-0804">Transcription</keyword>
<evidence type="ECO:0000259" key="6">
    <source>
        <dbReference type="PROSITE" id="PS50048"/>
    </source>
</evidence>
<name>C4Y793_CLAL4</name>
<keyword evidence="1" id="KW-0479">Metal-binding</keyword>
<dbReference type="Gene3D" id="4.10.240.10">
    <property type="entry name" value="Zn(2)-C6 fungal-type DNA-binding domain"/>
    <property type="match status" value="1"/>
</dbReference>
<accession>C4Y793</accession>
<keyword evidence="2" id="KW-0805">Transcription regulation</keyword>
<dbReference type="InParanoid" id="C4Y793"/>
<evidence type="ECO:0000313" key="7">
    <source>
        <dbReference type="EMBL" id="EEQ39899.1"/>
    </source>
</evidence>